<organism evidence="2 3">
    <name type="scientific">Pseudoneobacillus rhizosphaerae</name>
    <dbReference type="NCBI Taxonomy" id="2880968"/>
    <lineage>
        <taxon>Bacteria</taxon>
        <taxon>Bacillati</taxon>
        <taxon>Bacillota</taxon>
        <taxon>Bacilli</taxon>
        <taxon>Bacillales</taxon>
        <taxon>Bacillaceae</taxon>
        <taxon>Pseudoneobacillus</taxon>
    </lineage>
</organism>
<comment type="caution">
    <text evidence="2">The sequence shown here is derived from an EMBL/GenBank/DDBJ whole genome shotgun (WGS) entry which is preliminary data.</text>
</comment>
<evidence type="ECO:0000313" key="3">
    <source>
        <dbReference type="Proteomes" id="UP000789845"/>
    </source>
</evidence>
<gene>
    <name evidence="2" type="ORF">NEOCIP111885_02404</name>
</gene>
<keyword evidence="3" id="KW-1185">Reference proteome</keyword>
<sequence length="48" mass="5076">MKKVLFSVLVFGVITFGVFVSTPDSPATVVADGTDYSETNGFPIQPPV</sequence>
<dbReference type="RefSeq" id="WP_230496928.1">
    <property type="nucleotide sequence ID" value="NZ_CAKJTG010000011.1"/>
</dbReference>
<feature type="chain" id="PRO_5038497619" description="Phr family secreted Rap phosphatase inhibitor" evidence="1">
    <location>
        <begin position="21"/>
        <end position="48"/>
    </location>
</feature>
<dbReference type="EMBL" id="CAKJTG010000011">
    <property type="protein sequence ID" value="CAG9608687.1"/>
    <property type="molecule type" value="Genomic_DNA"/>
</dbReference>
<accession>A0A9C7LAP6</accession>
<dbReference type="Proteomes" id="UP000789845">
    <property type="component" value="Unassembled WGS sequence"/>
</dbReference>
<feature type="signal peptide" evidence="1">
    <location>
        <begin position="1"/>
        <end position="20"/>
    </location>
</feature>
<proteinExistence type="predicted"/>
<evidence type="ECO:0000313" key="2">
    <source>
        <dbReference type="EMBL" id="CAG9608687.1"/>
    </source>
</evidence>
<evidence type="ECO:0000256" key="1">
    <source>
        <dbReference type="SAM" id="SignalP"/>
    </source>
</evidence>
<dbReference type="AlphaFoldDB" id="A0A9C7LAP6"/>
<evidence type="ECO:0008006" key="4">
    <source>
        <dbReference type="Google" id="ProtNLM"/>
    </source>
</evidence>
<protein>
    <recommendedName>
        <fullName evidence="4">Phr family secreted Rap phosphatase inhibitor</fullName>
    </recommendedName>
</protein>
<reference evidence="2" key="1">
    <citation type="submission" date="2021-10" db="EMBL/GenBank/DDBJ databases">
        <authorList>
            <person name="Criscuolo A."/>
        </authorList>
    </citation>
    <scope>NUCLEOTIDE SEQUENCE</scope>
    <source>
        <strain evidence="2">CIP111885</strain>
    </source>
</reference>
<keyword evidence="1" id="KW-0732">Signal</keyword>
<name>A0A9C7LAP6_9BACI</name>